<evidence type="ECO:0000256" key="5">
    <source>
        <dbReference type="SAM" id="SignalP"/>
    </source>
</evidence>
<dbReference type="InterPro" id="IPR000215">
    <property type="entry name" value="Serpin_fam"/>
</dbReference>
<gene>
    <name evidence="7" type="ORF">QYM36_012618</name>
</gene>
<evidence type="ECO:0000256" key="4">
    <source>
        <dbReference type="RuleBase" id="RU000411"/>
    </source>
</evidence>
<proteinExistence type="inferred from homology"/>
<evidence type="ECO:0000313" key="8">
    <source>
        <dbReference type="Proteomes" id="UP001187531"/>
    </source>
</evidence>
<keyword evidence="8" id="KW-1185">Reference proteome</keyword>
<feature type="domain" description="Serpin" evidence="6">
    <location>
        <begin position="38"/>
        <end position="404"/>
    </location>
</feature>
<evidence type="ECO:0000259" key="6">
    <source>
        <dbReference type="SMART" id="SM00093"/>
    </source>
</evidence>
<organism evidence="7 8">
    <name type="scientific">Artemia franciscana</name>
    <name type="common">Brine shrimp</name>
    <name type="synonym">Artemia sanfranciscana</name>
    <dbReference type="NCBI Taxonomy" id="6661"/>
    <lineage>
        <taxon>Eukaryota</taxon>
        <taxon>Metazoa</taxon>
        <taxon>Ecdysozoa</taxon>
        <taxon>Arthropoda</taxon>
        <taxon>Crustacea</taxon>
        <taxon>Branchiopoda</taxon>
        <taxon>Anostraca</taxon>
        <taxon>Artemiidae</taxon>
        <taxon>Artemia</taxon>
    </lineage>
</organism>
<dbReference type="PANTHER" id="PTHR11461">
    <property type="entry name" value="SERINE PROTEASE INHIBITOR, SERPIN"/>
    <property type="match status" value="1"/>
</dbReference>
<comment type="similarity">
    <text evidence="1 4">Belongs to the serpin family.</text>
</comment>
<dbReference type="GO" id="GO:0004867">
    <property type="term" value="F:serine-type endopeptidase inhibitor activity"/>
    <property type="evidence" value="ECO:0007669"/>
    <property type="project" value="UniProtKB-KW"/>
</dbReference>
<dbReference type="EMBL" id="JAVRJZ010000016">
    <property type="protein sequence ID" value="KAK2711518.1"/>
    <property type="molecule type" value="Genomic_DNA"/>
</dbReference>
<feature type="signal peptide" evidence="5">
    <location>
        <begin position="1"/>
        <end position="19"/>
    </location>
</feature>
<dbReference type="PROSITE" id="PS00284">
    <property type="entry name" value="SERPIN"/>
    <property type="match status" value="1"/>
</dbReference>
<dbReference type="AlphaFoldDB" id="A0AA88HHR2"/>
<dbReference type="InterPro" id="IPR023796">
    <property type="entry name" value="Serpin_dom"/>
</dbReference>
<dbReference type="InterPro" id="IPR023795">
    <property type="entry name" value="Serpin_CS"/>
</dbReference>
<evidence type="ECO:0000256" key="3">
    <source>
        <dbReference type="ARBA" id="ARBA00022900"/>
    </source>
</evidence>
<dbReference type="InterPro" id="IPR036186">
    <property type="entry name" value="Serpin_sf"/>
</dbReference>
<dbReference type="SMART" id="SM00093">
    <property type="entry name" value="SERPIN"/>
    <property type="match status" value="1"/>
</dbReference>
<dbReference type="Pfam" id="PF00079">
    <property type="entry name" value="Serpin"/>
    <property type="match status" value="1"/>
</dbReference>
<dbReference type="InterPro" id="IPR042178">
    <property type="entry name" value="Serpin_sf_1"/>
</dbReference>
<name>A0AA88HHR2_ARTSF</name>
<dbReference type="PANTHER" id="PTHR11461:SF211">
    <property type="entry name" value="GH10112P-RELATED"/>
    <property type="match status" value="1"/>
</dbReference>
<dbReference type="CDD" id="cd00172">
    <property type="entry name" value="serpin"/>
    <property type="match status" value="1"/>
</dbReference>
<dbReference type="Gene3D" id="2.30.39.10">
    <property type="entry name" value="Alpha-1-antitrypsin, domain 1"/>
    <property type="match status" value="1"/>
</dbReference>
<protein>
    <recommendedName>
        <fullName evidence="6">Serpin domain-containing protein</fullName>
    </recommendedName>
</protein>
<evidence type="ECO:0000256" key="1">
    <source>
        <dbReference type="ARBA" id="ARBA00009500"/>
    </source>
</evidence>
<keyword evidence="3" id="KW-0722">Serine protease inhibitor</keyword>
<keyword evidence="2" id="KW-0646">Protease inhibitor</keyword>
<dbReference type="Gene3D" id="3.30.497.10">
    <property type="entry name" value="Antithrombin, subunit I, domain 2"/>
    <property type="match status" value="1"/>
</dbReference>
<evidence type="ECO:0000313" key="7">
    <source>
        <dbReference type="EMBL" id="KAK2711518.1"/>
    </source>
</evidence>
<dbReference type="Proteomes" id="UP001187531">
    <property type="component" value="Unassembled WGS sequence"/>
</dbReference>
<reference evidence="7" key="1">
    <citation type="submission" date="2023-07" db="EMBL/GenBank/DDBJ databases">
        <title>Chromosome-level genome assembly of Artemia franciscana.</title>
        <authorList>
            <person name="Jo E."/>
        </authorList>
    </citation>
    <scope>NUCLEOTIDE SEQUENCE</scope>
    <source>
        <tissue evidence="7">Whole body</tissue>
    </source>
</reference>
<accession>A0AA88HHR2</accession>
<dbReference type="SUPFAM" id="SSF56574">
    <property type="entry name" value="Serpins"/>
    <property type="match status" value="1"/>
</dbReference>
<comment type="caution">
    <text evidence="7">The sequence shown here is derived from an EMBL/GenBank/DDBJ whole genome shotgun (WGS) entry which is preliminary data.</text>
</comment>
<dbReference type="GO" id="GO:0005615">
    <property type="term" value="C:extracellular space"/>
    <property type="evidence" value="ECO:0007669"/>
    <property type="project" value="InterPro"/>
</dbReference>
<sequence>MYKLIIAVFIWSSVTQVQLIETMDKSKAVAQGISQFTINLYNAVREEVGPSSNIFISPYSISAVVAMVLAGAKGDTKRQILDALNLSEKSDEDILTGFSALIGKTEGQDPANKLNTANRVYAMENYKILESYSTLLEKYFGATLELKNFGDDKTRIDINKWVEEQTESKIKDLIPQGALDAMTRLVLVNAIYFKGMWQNAFDPKETVKEPFHLSKTDTTDVQMMHIEETFRVGENKELGVRTLEMPYKGRLLTILIVLPNEIDGLSALEEKLKDNPLAWKQMEQLMRPSKLKVSLPKFKIESSVELSKIMAKMGMSDLFDESKANLAGISEKNDLFASAVFHKAFIDVNEEGTEAAAATAGFIRCRRSLDIDEEIEFTCDRPFLFAIREESTGTLLFVGSLKLPVEETLKIEHQEL</sequence>
<keyword evidence="5" id="KW-0732">Signal</keyword>
<evidence type="ECO:0000256" key="2">
    <source>
        <dbReference type="ARBA" id="ARBA00022690"/>
    </source>
</evidence>
<feature type="chain" id="PRO_5041715200" description="Serpin domain-containing protein" evidence="5">
    <location>
        <begin position="20"/>
        <end position="416"/>
    </location>
</feature>
<dbReference type="InterPro" id="IPR042185">
    <property type="entry name" value="Serpin_sf_2"/>
</dbReference>